<dbReference type="PANTHER" id="PTHR30024:SF47">
    <property type="entry name" value="TAURINE-BINDING PERIPLASMIC PROTEIN"/>
    <property type="match status" value="1"/>
</dbReference>
<evidence type="ECO:0000256" key="2">
    <source>
        <dbReference type="ARBA" id="ARBA00010742"/>
    </source>
</evidence>
<evidence type="ECO:0000256" key="1">
    <source>
        <dbReference type="ARBA" id="ARBA00004418"/>
    </source>
</evidence>
<organism evidence="5 6">
    <name type="scientific">Leeia speluncae</name>
    <dbReference type="NCBI Taxonomy" id="2884804"/>
    <lineage>
        <taxon>Bacteria</taxon>
        <taxon>Pseudomonadati</taxon>
        <taxon>Pseudomonadota</taxon>
        <taxon>Betaproteobacteria</taxon>
        <taxon>Neisseriales</taxon>
        <taxon>Leeiaceae</taxon>
        <taxon>Leeia</taxon>
    </lineage>
</organism>
<evidence type="ECO:0000313" key="6">
    <source>
        <dbReference type="Proteomes" id="UP001165395"/>
    </source>
</evidence>
<proteinExistence type="inferred from homology"/>
<keyword evidence="3" id="KW-0732">Signal</keyword>
<comment type="caution">
    <text evidence="5">The sequence shown here is derived from an EMBL/GenBank/DDBJ whole genome shotgun (WGS) entry which is preliminary data.</text>
</comment>
<accession>A0ABS8D696</accession>
<reference evidence="5" key="1">
    <citation type="submission" date="2021-10" db="EMBL/GenBank/DDBJ databases">
        <title>The complete genome sequence of Leeia sp. TBRC 13508.</title>
        <authorList>
            <person name="Charoenyingcharoen P."/>
            <person name="Yukphan P."/>
        </authorList>
    </citation>
    <scope>NUCLEOTIDE SEQUENCE</scope>
    <source>
        <strain evidence="5">TBRC 13508</strain>
    </source>
</reference>
<evidence type="ECO:0000259" key="4">
    <source>
        <dbReference type="Pfam" id="PF09084"/>
    </source>
</evidence>
<comment type="similarity">
    <text evidence="2">Belongs to the bacterial solute-binding protein SsuA/TauA family.</text>
</comment>
<name>A0ABS8D696_9NEIS</name>
<feature type="domain" description="SsuA/THI5-like" evidence="4">
    <location>
        <begin position="32"/>
        <end position="198"/>
    </location>
</feature>
<dbReference type="EMBL" id="JAJBZT010000004">
    <property type="protein sequence ID" value="MCB6183720.1"/>
    <property type="molecule type" value="Genomic_DNA"/>
</dbReference>
<dbReference type="InterPro" id="IPR015168">
    <property type="entry name" value="SsuA/THI5"/>
</dbReference>
<dbReference type="SUPFAM" id="SSF53850">
    <property type="entry name" value="Periplasmic binding protein-like II"/>
    <property type="match status" value="1"/>
</dbReference>
<keyword evidence="6" id="KW-1185">Reference proteome</keyword>
<protein>
    <submittedName>
        <fullName evidence="5">ABC transporter substrate-binding protein</fullName>
    </submittedName>
</protein>
<dbReference type="RefSeq" id="WP_227180497.1">
    <property type="nucleotide sequence ID" value="NZ_JAJBZT010000004.1"/>
</dbReference>
<comment type="subcellular location">
    <subcellularLocation>
        <location evidence="1">Periplasm</location>
    </subcellularLocation>
</comment>
<evidence type="ECO:0000256" key="3">
    <source>
        <dbReference type="ARBA" id="ARBA00022729"/>
    </source>
</evidence>
<dbReference type="Gene3D" id="3.40.190.10">
    <property type="entry name" value="Periplasmic binding protein-like II"/>
    <property type="match status" value="2"/>
</dbReference>
<evidence type="ECO:0000313" key="5">
    <source>
        <dbReference type="EMBL" id="MCB6183720.1"/>
    </source>
</evidence>
<sequence>MRIKSFLLILLLVSHSIYAKTLVVGVTSWIGVAPLSVAEAKGYWKEQGLSVEIKKYTLYEDLFRDYKNRKVDVLYDMTGTWVDLSLQGVPITLLAETDWSNGSDKVIIKQSLKQINTLKGKEVGIYLNKSSVTFFLHTFLKQHGLSLSDVKLKELDGEPLAKAFIQNQFPLIVLYDPPALTASNQGKGYVVADTSDYPGVMPEGFAIHPDSLNQFGDETLAKFFGGWIKARQWMAETDDWKTLGAILNKKTFAGEPAYDSLELIGMLNSIKFHSRSTLLQRNKDGGGMSIYLQQLTQFLRETGKLQKNLNLDTLVNTRAIMMALSR</sequence>
<dbReference type="Pfam" id="PF09084">
    <property type="entry name" value="NMT1"/>
    <property type="match status" value="1"/>
</dbReference>
<gene>
    <name evidence="5" type="ORF">LIN78_09170</name>
</gene>
<dbReference type="Proteomes" id="UP001165395">
    <property type="component" value="Unassembled WGS sequence"/>
</dbReference>
<dbReference type="PANTHER" id="PTHR30024">
    <property type="entry name" value="ALIPHATIC SULFONATES-BINDING PROTEIN-RELATED"/>
    <property type="match status" value="1"/>
</dbReference>